<dbReference type="RefSeq" id="XP_004354648.1">
    <property type="nucleotide sequence ID" value="XM_004354596.1"/>
</dbReference>
<feature type="region of interest" description="Disordered" evidence="1">
    <location>
        <begin position="1"/>
        <end position="22"/>
    </location>
</feature>
<gene>
    <name evidence="2" type="ORF">DFA_09294</name>
</gene>
<dbReference type="EMBL" id="GL883024">
    <property type="protein sequence ID" value="EGG16264.1"/>
    <property type="molecule type" value="Genomic_DNA"/>
</dbReference>
<reference evidence="3" key="1">
    <citation type="journal article" date="2011" name="Genome Res.">
        <title>Phylogeny-wide analysis of social amoeba genomes highlights ancient origins for complex intercellular communication.</title>
        <authorList>
            <person name="Heidel A.J."/>
            <person name="Lawal H.M."/>
            <person name="Felder M."/>
            <person name="Schilde C."/>
            <person name="Helps N.R."/>
            <person name="Tunggal B."/>
            <person name="Rivero F."/>
            <person name="John U."/>
            <person name="Schleicher M."/>
            <person name="Eichinger L."/>
            <person name="Platzer M."/>
            <person name="Noegel A.A."/>
            <person name="Schaap P."/>
            <person name="Gloeckner G."/>
        </authorList>
    </citation>
    <scope>NUCLEOTIDE SEQUENCE [LARGE SCALE GENOMIC DNA]</scope>
    <source>
        <strain evidence="3">SH3</strain>
    </source>
</reference>
<feature type="compositionally biased region" description="Low complexity" evidence="1">
    <location>
        <begin position="1"/>
        <end position="18"/>
    </location>
</feature>
<evidence type="ECO:0000256" key="1">
    <source>
        <dbReference type="SAM" id="MobiDB-lite"/>
    </source>
</evidence>
<name>F4Q782_CACFS</name>
<proteinExistence type="predicted"/>
<evidence type="ECO:0000313" key="3">
    <source>
        <dbReference type="Proteomes" id="UP000007797"/>
    </source>
</evidence>
<keyword evidence="3" id="KW-1185">Reference proteome</keyword>
<dbReference type="GeneID" id="14868299"/>
<protein>
    <submittedName>
        <fullName evidence="2">Uncharacterized protein</fullName>
    </submittedName>
</protein>
<dbReference type="Proteomes" id="UP000007797">
    <property type="component" value="Unassembled WGS sequence"/>
</dbReference>
<evidence type="ECO:0000313" key="2">
    <source>
        <dbReference type="EMBL" id="EGG16264.1"/>
    </source>
</evidence>
<sequence length="122" mass="13826">MNNDKSSSSSSSSSFSLSPRGGLSDLTLLKIINDLENNQDIVCLLMTCKAYYREFMKQYAKVITFKGIEPNDVRSEKLMISSQMRGFKEIYNASLEASKNHIDKYDDDATSITITNRSTRVY</sequence>
<accession>F4Q782</accession>
<dbReference type="KEGG" id="dfa:DFA_09294"/>
<dbReference type="AlphaFoldDB" id="F4Q782"/>
<organism evidence="2 3">
    <name type="scientific">Cavenderia fasciculata</name>
    <name type="common">Slime mold</name>
    <name type="synonym">Dictyostelium fasciculatum</name>
    <dbReference type="NCBI Taxonomy" id="261658"/>
    <lineage>
        <taxon>Eukaryota</taxon>
        <taxon>Amoebozoa</taxon>
        <taxon>Evosea</taxon>
        <taxon>Eumycetozoa</taxon>
        <taxon>Dictyostelia</taxon>
        <taxon>Acytosteliales</taxon>
        <taxon>Cavenderiaceae</taxon>
        <taxon>Cavenderia</taxon>
    </lineage>
</organism>